<reference evidence="3" key="1">
    <citation type="submission" date="2024-06" db="EMBL/GenBank/DDBJ databases">
        <title>Caproicibacterium argilliputei sp. nov, a novel caproic acid producing anaerobic bacterium isolated from pit mud.</title>
        <authorList>
            <person name="Zeng C."/>
        </authorList>
    </citation>
    <scope>NUCLEOTIDE SEQUENCE [LARGE SCALE GENOMIC DNA]</scope>
    <source>
        <strain evidence="3">ZCY20-5</strain>
    </source>
</reference>
<reference evidence="3" key="3">
    <citation type="submission" date="2024-06" db="EMBL/GenBank/DDBJ databases">
        <authorList>
            <person name="Zeng C."/>
        </authorList>
    </citation>
    <scope>NUCLEOTIDE SEQUENCE [LARGE SCALE GENOMIC DNA]</scope>
    <source>
        <strain evidence="3">ZCY20-5</strain>
    </source>
</reference>
<dbReference type="RefSeq" id="WP_275846542.1">
    <property type="nucleotide sequence ID" value="NZ_CP135996.1"/>
</dbReference>
<evidence type="ECO:0000256" key="1">
    <source>
        <dbReference type="SAM" id="MobiDB-lite"/>
    </source>
</evidence>
<evidence type="ECO:0000313" key="2">
    <source>
        <dbReference type="EMBL" id="WOC33467.1"/>
    </source>
</evidence>
<keyword evidence="3" id="KW-1185">Reference proteome</keyword>
<name>A0AA97H3Q7_9FIRM</name>
<dbReference type="AlphaFoldDB" id="A0AA97H3Q7"/>
<sequence length="280" mass="31894">MNKNSPEYEEAYRDWRAGLKYKEIAEKYGVSLSAVKSWATRDWKLRGSKSKQKKVATGKHGEVATEKSRVATGKVRRRSRVGEAGAPLGSQNHLKHGLYSKLYQNVLSEEEKAMIQDIDFSNEETQLEEQIAMLAIREYRLMKDLERMRATGNPEANKPGMIVGSVIRNEWKKEPEPNLEIEISEKGKKTKVKENGHSYHLTTSAVNASEIIVKFEAELTRVQKQKAKCIEQLAKIRDDKARCAREEEEAQRKREAEAESKQGNDAPVVQIVLPDNGRDR</sequence>
<evidence type="ECO:0000313" key="3">
    <source>
        <dbReference type="Proteomes" id="UP001300604"/>
    </source>
</evidence>
<dbReference type="EMBL" id="CP135996">
    <property type="protein sequence ID" value="WOC33467.1"/>
    <property type="molecule type" value="Genomic_DNA"/>
</dbReference>
<feature type="region of interest" description="Disordered" evidence="1">
    <location>
        <begin position="47"/>
        <end position="89"/>
    </location>
</feature>
<dbReference type="KEGG" id="carl:PXC00_06265"/>
<feature type="compositionally biased region" description="Basic and acidic residues" evidence="1">
    <location>
        <begin position="59"/>
        <end position="69"/>
    </location>
</feature>
<feature type="region of interest" description="Disordered" evidence="1">
    <location>
        <begin position="239"/>
        <end position="280"/>
    </location>
</feature>
<protein>
    <recommendedName>
        <fullName evidence="4">Terminase</fullName>
    </recommendedName>
</protein>
<evidence type="ECO:0008006" key="4">
    <source>
        <dbReference type="Google" id="ProtNLM"/>
    </source>
</evidence>
<reference evidence="2 3" key="2">
    <citation type="submission" date="2024-06" db="EMBL/GenBank/DDBJ databases">
        <title>Caproicibacterium argilliputei sp. nov, a novel caproic acid producing anaerobic bacterium isolated from pit mud.</title>
        <authorList>
            <person name="Xia S."/>
        </authorList>
    </citation>
    <scope>NUCLEOTIDE SEQUENCE [LARGE SCALE GENOMIC DNA]</scope>
    <source>
        <strain evidence="2 3">ZCY20-5</strain>
    </source>
</reference>
<dbReference type="Proteomes" id="UP001300604">
    <property type="component" value="Chromosome"/>
</dbReference>
<feature type="compositionally biased region" description="Basic and acidic residues" evidence="1">
    <location>
        <begin position="239"/>
        <end position="262"/>
    </location>
</feature>
<accession>A0AA97H3Q7</accession>
<feature type="compositionally biased region" description="Basic residues" evidence="1">
    <location>
        <begin position="47"/>
        <end position="57"/>
    </location>
</feature>
<proteinExistence type="predicted"/>
<organism evidence="2 3">
    <name type="scientific">Caproicibacterium argilliputei</name>
    <dbReference type="NCBI Taxonomy" id="3030016"/>
    <lineage>
        <taxon>Bacteria</taxon>
        <taxon>Bacillati</taxon>
        <taxon>Bacillota</taxon>
        <taxon>Clostridia</taxon>
        <taxon>Eubacteriales</taxon>
        <taxon>Oscillospiraceae</taxon>
        <taxon>Caproicibacterium</taxon>
    </lineage>
</organism>
<gene>
    <name evidence="2" type="ORF">PXC00_06265</name>
</gene>